<gene>
    <name evidence="3" type="ORF">BaRGS_00035247</name>
</gene>
<keyword evidence="2" id="KW-0732">Signal</keyword>
<proteinExistence type="predicted"/>
<name>A0ABD0JFE4_9CAEN</name>
<protein>
    <submittedName>
        <fullName evidence="3">Uncharacterized protein</fullName>
    </submittedName>
</protein>
<reference evidence="3 4" key="1">
    <citation type="journal article" date="2023" name="Sci. Data">
        <title>Genome assembly of the Korean intertidal mud-creeper Batillaria attramentaria.</title>
        <authorList>
            <person name="Patra A.K."/>
            <person name="Ho P.T."/>
            <person name="Jun S."/>
            <person name="Lee S.J."/>
            <person name="Kim Y."/>
            <person name="Won Y.J."/>
        </authorList>
    </citation>
    <scope>NUCLEOTIDE SEQUENCE [LARGE SCALE GENOMIC DNA]</scope>
    <source>
        <strain evidence="3">Wonlab-2016</strain>
    </source>
</reference>
<dbReference type="EMBL" id="JACVVK020000466">
    <property type="protein sequence ID" value="KAK7473530.1"/>
    <property type="molecule type" value="Genomic_DNA"/>
</dbReference>
<feature type="transmembrane region" description="Helical" evidence="1">
    <location>
        <begin position="70"/>
        <end position="95"/>
    </location>
</feature>
<keyword evidence="1" id="KW-1133">Transmembrane helix</keyword>
<keyword evidence="1" id="KW-0812">Transmembrane</keyword>
<evidence type="ECO:0000313" key="3">
    <source>
        <dbReference type="EMBL" id="KAK7473530.1"/>
    </source>
</evidence>
<organism evidence="3 4">
    <name type="scientific">Batillaria attramentaria</name>
    <dbReference type="NCBI Taxonomy" id="370345"/>
    <lineage>
        <taxon>Eukaryota</taxon>
        <taxon>Metazoa</taxon>
        <taxon>Spiralia</taxon>
        <taxon>Lophotrochozoa</taxon>
        <taxon>Mollusca</taxon>
        <taxon>Gastropoda</taxon>
        <taxon>Caenogastropoda</taxon>
        <taxon>Sorbeoconcha</taxon>
        <taxon>Cerithioidea</taxon>
        <taxon>Batillariidae</taxon>
        <taxon>Batillaria</taxon>
    </lineage>
</organism>
<evidence type="ECO:0000256" key="2">
    <source>
        <dbReference type="SAM" id="SignalP"/>
    </source>
</evidence>
<dbReference type="Proteomes" id="UP001519460">
    <property type="component" value="Unassembled WGS sequence"/>
</dbReference>
<dbReference type="AlphaFoldDB" id="A0ABD0JFE4"/>
<keyword evidence="1" id="KW-0472">Membrane</keyword>
<feature type="chain" id="PRO_5044743744" evidence="2">
    <location>
        <begin position="17"/>
        <end position="184"/>
    </location>
</feature>
<comment type="caution">
    <text evidence="3">The sequence shown here is derived from an EMBL/GenBank/DDBJ whole genome shotgun (WGS) entry which is preliminary data.</text>
</comment>
<feature type="signal peptide" evidence="2">
    <location>
        <begin position="1"/>
        <end position="16"/>
    </location>
</feature>
<accession>A0ABD0JFE4</accession>
<evidence type="ECO:0000313" key="4">
    <source>
        <dbReference type="Proteomes" id="UP001519460"/>
    </source>
</evidence>
<sequence length="184" mass="20604">MATLTCWIAVVITKHAFRLTCSSQRLPGRLVSRPTSTTITARRGTTNVYQLSSVSLGEPVDTSDDGGSSVLWIIGLVTGCLVFIASVVAVIAIYIRRKRRQVYERPLPRRQREITMYTGIIPEALRNRNLTDARNSATLSRIYNEVDERRLVDLSVEHPGQSNDYLELIAPPPDVEEPIKQVNI</sequence>
<keyword evidence="4" id="KW-1185">Reference proteome</keyword>
<evidence type="ECO:0000256" key="1">
    <source>
        <dbReference type="SAM" id="Phobius"/>
    </source>
</evidence>